<dbReference type="InterPro" id="IPR005821">
    <property type="entry name" value="Ion_trans_dom"/>
</dbReference>
<comment type="caution">
    <text evidence="9">The sequence shown here is derived from an EMBL/GenBank/DDBJ whole genome shotgun (WGS) entry which is preliminary data.</text>
</comment>
<dbReference type="Gene3D" id="1.20.120.350">
    <property type="entry name" value="Voltage-gated potassium channels. Chain C"/>
    <property type="match status" value="1"/>
</dbReference>
<name>A0A812PPJ7_9DINO</name>
<evidence type="ECO:0000313" key="9">
    <source>
        <dbReference type="EMBL" id="CAE7360138.1"/>
    </source>
</evidence>
<evidence type="ECO:0000256" key="4">
    <source>
        <dbReference type="ARBA" id="ARBA00022989"/>
    </source>
</evidence>
<feature type="domain" description="Ion transport" evidence="8">
    <location>
        <begin position="88"/>
        <end position="331"/>
    </location>
</feature>
<feature type="transmembrane region" description="Helical" evidence="7">
    <location>
        <begin position="122"/>
        <end position="141"/>
    </location>
</feature>
<dbReference type="InterPro" id="IPR011992">
    <property type="entry name" value="EF-hand-dom_pair"/>
</dbReference>
<gene>
    <name evidence="9" type="ORF">SNEC2469_LOCUS9491</name>
</gene>
<feature type="transmembrane region" description="Helical" evidence="7">
    <location>
        <begin position="307"/>
        <end position="331"/>
    </location>
</feature>
<dbReference type="AlphaFoldDB" id="A0A812PPJ7"/>
<keyword evidence="10" id="KW-1185">Reference proteome</keyword>
<keyword evidence="2 7" id="KW-0812">Transmembrane</keyword>
<protein>
    <recommendedName>
        <fullName evidence="8">Ion transport domain-containing protein</fullName>
    </recommendedName>
</protein>
<dbReference type="GO" id="GO:0005248">
    <property type="term" value="F:voltage-gated sodium channel activity"/>
    <property type="evidence" value="ECO:0007669"/>
    <property type="project" value="TreeGrafter"/>
</dbReference>
<dbReference type="OrthoDB" id="2984333at2759"/>
<evidence type="ECO:0000313" key="10">
    <source>
        <dbReference type="Proteomes" id="UP000601435"/>
    </source>
</evidence>
<dbReference type="Pfam" id="PF00520">
    <property type="entry name" value="Ion_trans"/>
    <property type="match status" value="1"/>
</dbReference>
<keyword evidence="4 7" id="KW-1133">Transmembrane helix</keyword>
<comment type="subcellular location">
    <subcellularLocation>
        <location evidence="1">Membrane</location>
        <topology evidence="1">Multi-pass membrane protein</topology>
    </subcellularLocation>
</comment>
<feature type="non-terminal residue" evidence="9">
    <location>
        <position position="538"/>
    </location>
</feature>
<reference evidence="9" key="1">
    <citation type="submission" date="2021-02" db="EMBL/GenBank/DDBJ databases">
        <authorList>
            <person name="Dougan E. K."/>
            <person name="Rhodes N."/>
            <person name="Thang M."/>
            <person name="Chan C."/>
        </authorList>
    </citation>
    <scope>NUCLEOTIDE SEQUENCE</scope>
</reference>
<dbReference type="PANTHER" id="PTHR10037">
    <property type="entry name" value="VOLTAGE-GATED CATION CHANNEL CALCIUM AND SODIUM"/>
    <property type="match status" value="1"/>
</dbReference>
<organism evidence="9 10">
    <name type="scientific">Symbiodinium necroappetens</name>
    <dbReference type="NCBI Taxonomy" id="1628268"/>
    <lineage>
        <taxon>Eukaryota</taxon>
        <taxon>Sar</taxon>
        <taxon>Alveolata</taxon>
        <taxon>Dinophyceae</taxon>
        <taxon>Suessiales</taxon>
        <taxon>Symbiodiniaceae</taxon>
        <taxon>Symbiodinium</taxon>
    </lineage>
</organism>
<evidence type="ECO:0000256" key="3">
    <source>
        <dbReference type="ARBA" id="ARBA00022837"/>
    </source>
</evidence>
<dbReference type="SUPFAM" id="SSF47473">
    <property type="entry name" value="EF-hand"/>
    <property type="match status" value="1"/>
</dbReference>
<keyword evidence="5 7" id="KW-0472">Membrane</keyword>
<dbReference type="PANTHER" id="PTHR10037:SF62">
    <property type="entry name" value="SODIUM CHANNEL PROTEIN 60E"/>
    <property type="match status" value="1"/>
</dbReference>
<dbReference type="Gene3D" id="1.10.287.70">
    <property type="match status" value="1"/>
</dbReference>
<dbReference type="InterPro" id="IPR027359">
    <property type="entry name" value="Volt_channel_dom_sf"/>
</dbReference>
<feature type="region of interest" description="Disordered" evidence="6">
    <location>
        <begin position="1"/>
        <end position="34"/>
    </location>
</feature>
<proteinExistence type="predicted"/>
<dbReference type="EMBL" id="CAJNJA010015341">
    <property type="protein sequence ID" value="CAE7360138.1"/>
    <property type="molecule type" value="Genomic_DNA"/>
</dbReference>
<evidence type="ECO:0000256" key="2">
    <source>
        <dbReference type="ARBA" id="ARBA00022692"/>
    </source>
</evidence>
<dbReference type="Gene3D" id="1.10.238.10">
    <property type="entry name" value="EF-hand"/>
    <property type="match status" value="1"/>
</dbReference>
<dbReference type="PROSITE" id="PS00018">
    <property type="entry name" value="EF_HAND_1"/>
    <property type="match status" value="1"/>
</dbReference>
<accession>A0A812PPJ7</accession>
<dbReference type="InterPro" id="IPR018247">
    <property type="entry name" value="EF_Hand_1_Ca_BS"/>
</dbReference>
<keyword evidence="3" id="KW-0106">Calcium</keyword>
<evidence type="ECO:0000256" key="1">
    <source>
        <dbReference type="ARBA" id="ARBA00004141"/>
    </source>
</evidence>
<dbReference type="Proteomes" id="UP000601435">
    <property type="component" value="Unassembled WGS sequence"/>
</dbReference>
<feature type="non-terminal residue" evidence="9">
    <location>
        <position position="1"/>
    </location>
</feature>
<evidence type="ECO:0000256" key="6">
    <source>
        <dbReference type="SAM" id="MobiDB-lite"/>
    </source>
</evidence>
<dbReference type="InterPro" id="IPR043203">
    <property type="entry name" value="VGCC_Ca_Na"/>
</dbReference>
<feature type="transmembrane region" description="Helical" evidence="7">
    <location>
        <begin position="231"/>
        <end position="252"/>
    </location>
</feature>
<dbReference type="GO" id="GO:0001518">
    <property type="term" value="C:voltage-gated sodium channel complex"/>
    <property type="evidence" value="ECO:0007669"/>
    <property type="project" value="TreeGrafter"/>
</dbReference>
<evidence type="ECO:0000256" key="5">
    <source>
        <dbReference type="ARBA" id="ARBA00023136"/>
    </source>
</evidence>
<evidence type="ECO:0000256" key="7">
    <source>
        <dbReference type="SAM" id="Phobius"/>
    </source>
</evidence>
<dbReference type="SUPFAM" id="SSF81324">
    <property type="entry name" value="Voltage-gated potassium channels"/>
    <property type="match status" value="1"/>
</dbReference>
<sequence>EEASEDSRTKPRKSKMSQSTETNTALKPQRPSYRPLFHTFTQADLALKQRAADVESKRTRRLFQAKSSLEGIEHEEERRSRLQRMIDHPAFDSFFALLVVTNTIFIGIEVQETIANPGVRPTIFFVVQYMYTALFTFELVLRVVAEGLRIFIDEEWMWAWLDLVVVASSLAEVGFNIVEAQVGTDVSGLRAFRVIRITRFLKTLRLVRVFRFVMALRTLITSILYTLRSLFWALVLLALIIYVFSVLLAQAVSDHLADSSALDEALVVSATKYFGSLPHTMLSLFKAISGGVSWEEVLDPLEKISMIWVLVFLFYVAFTYFAVLNVLTGVFCQSAIESAQNDHANVVQSMLANKEAHVEKIRALFSKLGADRDGIITYSMFEEGVNSQAVVEYFETLGLDVWDAWSFFKLLDLDSGGAVEIEEFFKGCLRLRGQARGVDVGKLIHDQSWLIKNQGHFQTYMETKMQQVLAMLSTVTGLRMDDPADAGWVRGITPFKDNSFSAALKNGDSRVSKRNAANPVPRLLVGYGDQELILVGFM</sequence>
<feature type="compositionally biased region" description="Polar residues" evidence="6">
    <location>
        <begin position="16"/>
        <end position="26"/>
    </location>
</feature>
<feature type="transmembrane region" description="Helical" evidence="7">
    <location>
        <begin position="89"/>
        <end position="110"/>
    </location>
</feature>
<evidence type="ECO:0000259" key="8">
    <source>
        <dbReference type="Pfam" id="PF00520"/>
    </source>
</evidence>